<dbReference type="Proteomes" id="UP000070544">
    <property type="component" value="Unassembled WGS sequence"/>
</dbReference>
<dbReference type="AlphaFoldDB" id="A0A139A195"/>
<evidence type="ECO:0000313" key="1">
    <source>
        <dbReference type="EMBL" id="KXS10305.1"/>
    </source>
</evidence>
<reference evidence="1 2" key="1">
    <citation type="journal article" date="2015" name="Genome Biol. Evol.">
        <title>Phylogenomic analyses indicate that early fungi evolved digesting cell walls of algal ancestors of land plants.</title>
        <authorList>
            <person name="Chang Y."/>
            <person name="Wang S."/>
            <person name="Sekimoto S."/>
            <person name="Aerts A.L."/>
            <person name="Choi C."/>
            <person name="Clum A."/>
            <person name="LaButti K.M."/>
            <person name="Lindquist E.A."/>
            <person name="Yee Ngan C."/>
            <person name="Ohm R.A."/>
            <person name="Salamov A.A."/>
            <person name="Grigoriev I.V."/>
            <person name="Spatafora J.W."/>
            <person name="Berbee M.L."/>
        </authorList>
    </citation>
    <scope>NUCLEOTIDE SEQUENCE [LARGE SCALE GENOMIC DNA]</scope>
    <source>
        <strain evidence="1 2">JEL478</strain>
    </source>
</reference>
<evidence type="ECO:0000313" key="2">
    <source>
        <dbReference type="Proteomes" id="UP000070544"/>
    </source>
</evidence>
<accession>A0A139A195</accession>
<name>A0A139A195_GONPJ</name>
<organism evidence="1 2">
    <name type="scientific">Gonapodya prolifera (strain JEL478)</name>
    <name type="common">Monoblepharis prolifera</name>
    <dbReference type="NCBI Taxonomy" id="1344416"/>
    <lineage>
        <taxon>Eukaryota</taxon>
        <taxon>Fungi</taxon>
        <taxon>Fungi incertae sedis</taxon>
        <taxon>Chytridiomycota</taxon>
        <taxon>Chytridiomycota incertae sedis</taxon>
        <taxon>Monoblepharidomycetes</taxon>
        <taxon>Monoblepharidales</taxon>
        <taxon>Gonapodyaceae</taxon>
        <taxon>Gonapodya</taxon>
    </lineage>
</organism>
<gene>
    <name evidence="1" type="ORF">M427DRAFT_139734</name>
</gene>
<sequence length="258" mass="27139">MNNQPAMEAARDFRDQYLQCTSDAALCVAALSGEAIEDFPQISVPTNFEVFDGSMQQQCQWSQQLGMHSSNGQSIISRRPSVLVPSTMPSSIPQNRISTLPNPTQYFPSPASSTIGSPMWSSLGPGSIVANATFPPSTTEKRGYFLIPPLAAGLAVGATGANCMPQELNPCMQPGISQVTQQPYITIVSPAASHLAMSSPDTRAGYTMGDAAFGAVTSDCTPSFFPVVAWPSAPQDTTAMANGRVGQAGVKMEVAAQL</sequence>
<keyword evidence="2" id="KW-1185">Reference proteome</keyword>
<dbReference type="EMBL" id="KQ965831">
    <property type="protein sequence ID" value="KXS10305.1"/>
    <property type="molecule type" value="Genomic_DNA"/>
</dbReference>
<proteinExistence type="predicted"/>
<protein>
    <submittedName>
        <fullName evidence="1">Uncharacterized protein</fullName>
    </submittedName>
</protein>